<evidence type="ECO:0000256" key="2">
    <source>
        <dbReference type="ARBA" id="ARBA00022679"/>
    </source>
</evidence>
<name>A0A9P0TKB6_PIEBR</name>
<evidence type="ECO:0000256" key="3">
    <source>
        <dbReference type="ARBA" id="ARBA00022688"/>
    </source>
</evidence>
<evidence type="ECO:0008006" key="7">
    <source>
        <dbReference type="Google" id="ProtNLM"/>
    </source>
</evidence>
<dbReference type="Gene3D" id="3.40.50.150">
    <property type="entry name" value="Vaccinia Virus protein VP39"/>
    <property type="match status" value="1"/>
</dbReference>
<dbReference type="InterPro" id="IPR010233">
    <property type="entry name" value="UbiG_MeTrfase"/>
</dbReference>
<dbReference type="AlphaFoldDB" id="A0A9P0TKB6"/>
<dbReference type="Proteomes" id="UP001152562">
    <property type="component" value="Unassembled WGS sequence"/>
</dbReference>
<keyword evidence="4" id="KW-0949">S-adenosyl-L-methionine</keyword>
<dbReference type="Pfam" id="PF13489">
    <property type="entry name" value="Methyltransf_23"/>
    <property type="match status" value="1"/>
</dbReference>
<sequence length="253" mass="28545">MSASHDAFTTVDEGDIERHRNIKDLWWDPHGCTVTLHSLNHRRVPYIRDGLVSKDEILKLSKPLANKKILEVGCGGGILSEGLAKIGAQVTGIDPCQELIDLATEHTSVFPLVADNRPKYYCTTIEDHAQNHRNYYDAVVASEVLDHVVNKELFLKLCIETLKPGGKIFITAPNRTLSARIGVFFSENVFGCAAKGIHDYGKFITPVEVTKILEKNNCEVNNTCGLIYYPYIEIWQWVFFESMWYAIQATKID</sequence>
<organism evidence="5 6">
    <name type="scientific">Pieris brassicae</name>
    <name type="common">White butterfly</name>
    <name type="synonym">Large white butterfly</name>
    <dbReference type="NCBI Taxonomy" id="7116"/>
    <lineage>
        <taxon>Eukaryota</taxon>
        <taxon>Metazoa</taxon>
        <taxon>Ecdysozoa</taxon>
        <taxon>Arthropoda</taxon>
        <taxon>Hexapoda</taxon>
        <taxon>Insecta</taxon>
        <taxon>Pterygota</taxon>
        <taxon>Neoptera</taxon>
        <taxon>Endopterygota</taxon>
        <taxon>Lepidoptera</taxon>
        <taxon>Glossata</taxon>
        <taxon>Ditrysia</taxon>
        <taxon>Papilionoidea</taxon>
        <taxon>Pieridae</taxon>
        <taxon>Pierinae</taxon>
        <taxon>Pieris</taxon>
    </lineage>
</organism>
<dbReference type="EMBL" id="CALOZG010000035">
    <property type="protein sequence ID" value="CAH4033825.1"/>
    <property type="molecule type" value="Genomic_DNA"/>
</dbReference>
<keyword evidence="2" id="KW-0808">Transferase</keyword>
<keyword evidence="3" id="KW-0831">Ubiquinone biosynthesis</keyword>
<comment type="caution">
    <text evidence="5">The sequence shown here is derived from an EMBL/GenBank/DDBJ whole genome shotgun (WGS) entry which is preliminary data.</text>
</comment>
<proteinExistence type="predicted"/>
<dbReference type="InterPro" id="IPR029063">
    <property type="entry name" value="SAM-dependent_MTases_sf"/>
</dbReference>
<dbReference type="PANTHER" id="PTHR43464:SF19">
    <property type="entry name" value="UBIQUINONE BIOSYNTHESIS O-METHYLTRANSFERASE, MITOCHONDRIAL"/>
    <property type="match status" value="1"/>
</dbReference>
<evidence type="ECO:0000313" key="6">
    <source>
        <dbReference type="Proteomes" id="UP001152562"/>
    </source>
</evidence>
<dbReference type="GO" id="GO:0010420">
    <property type="term" value="F:polyprenyldihydroxybenzoate methyltransferase activity"/>
    <property type="evidence" value="ECO:0007669"/>
    <property type="project" value="InterPro"/>
</dbReference>
<dbReference type="SUPFAM" id="SSF53335">
    <property type="entry name" value="S-adenosyl-L-methionine-dependent methyltransferases"/>
    <property type="match status" value="1"/>
</dbReference>
<dbReference type="CDD" id="cd02440">
    <property type="entry name" value="AdoMet_MTases"/>
    <property type="match status" value="1"/>
</dbReference>
<dbReference type="GO" id="GO:0005739">
    <property type="term" value="C:mitochondrion"/>
    <property type="evidence" value="ECO:0007669"/>
    <property type="project" value="TreeGrafter"/>
</dbReference>
<keyword evidence="1" id="KW-0489">Methyltransferase</keyword>
<keyword evidence="6" id="KW-1185">Reference proteome</keyword>
<evidence type="ECO:0000256" key="4">
    <source>
        <dbReference type="ARBA" id="ARBA00022691"/>
    </source>
</evidence>
<reference evidence="5" key="1">
    <citation type="submission" date="2022-05" db="EMBL/GenBank/DDBJ databases">
        <authorList>
            <person name="Okamura Y."/>
        </authorList>
    </citation>
    <scope>NUCLEOTIDE SEQUENCE</scope>
</reference>
<evidence type="ECO:0000256" key="1">
    <source>
        <dbReference type="ARBA" id="ARBA00022603"/>
    </source>
</evidence>
<dbReference type="GO" id="GO:0032259">
    <property type="term" value="P:methylation"/>
    <property type="evidence" value="ECO:0007669"/>
    <property type="project" value="UniProtKB-KW"/>
</dbReference>
<protein>
    <recommendedName>
        <fullName evidence="7">3-demethylubiquinol 3-O-methyltransferase</fullName>
    </recommendedName>
</protein>
<dbReference type="NCBIfam" id="TIGR01983">
    <property type="entry name" value="UbiG"/>
    <property type="match status" value="1"/>
</dbReference>
<accession>A0A9P0TKB6</accession>
<gene>
    <name evidence="5" type="ORF">PIBRA_LOCUS10063</name>
</gene>
<dbReference type="GO" id="GO:0061542">
    <property type="term" value="F:3-demethylubiquinol 3-O-methyltransferase activity"/>
    <property type="evidence" value="ECO:0007669"/>
    <property type="project" value="InterPro"/>
</dbReference>
<evidence type="ECO:0000313" key="5">
    <source>
        <dbReference type="EMBL" id="CAH4033825.1"/>
    </source>
</evidence>
<dbReference type="PANTHER" id="PTHR43464">
    <property type="entry name" value="METHYLTRANSFERASE"/>
    <property type="match status" value="1"/>
</dbReference>